<keyword evidence="4" id="KW-1185">Reference proteome</keyword>
<dbReference type="Gene3D" id="3.10.100.10">
    <property type="entry name" value="Mannose-Binding Protein A, subunit A"/>
    <property type="match status" value="2"/>
</dbReference>
<keyword evidence="1" id="KW-1133">Transmembrane helix</keyword>
<dbReference type="Proteomes" id="UP000274131">
    <property type="component" value="Unassembled WGS sequence"/>
</dbReference>
<dbReference type="SMART" id="SM00034">
    <property type="entry name" value="CLECT"/>
    <property type="match status" value="2"/>
</dbReference>
<evidence type="ECO:0000313" key="3">
    <source>
        <dbReference type="EMBL" id="VDD96294.1"/>
    </source>
</evidence>
<evidence type="ECO:0000313" key="5">
    <source>
        <dbReference type="WBParaSite" id="EVEC_0001176701-mRNA-1"/>
    </source>
</evidence>
<accession>A0A0N4VLJ9</accession>
<evidence type="ECO:0000256" key="1">
    <source>
        <dbReference type="SAM" id="Phobius"/>
    </source>
</evidence>
<sequence length="352" mass="40326">MLEDDIKQAKSFFFEVFEVGLKYEEVIDKCLLHNSTPVSILSSEEDDFVRGIAKSKDYWLGAYRTEHDWAWLDPPTAVAYTNWYGIGEPKSFDKCISAPIDCEPEWQKLSPYCYFYGNDVTSRDGAKAKCMAKDGSYLTSLLTEKEEQFVKNMTGAKPFWIGLMYSNGRWMWDDDIQRLKYANWANILDVDAAGKSSTAYVYANPKWRVTTLGKENYGYVCKKLGFRPRPPEEASRAQRSRSGFSQWMIDVDKESSGMVLITTIVIVAVLFSGVTLVCLLTTLFKAEKMVPIYAEVRDGNVYYNRPYTERPHQYYVSVPPEYEEVIVEKTADLKTLPDDIPPLTRTPYPAPL</sequence>
<dbReference type="EMBL" id="UXUI01011509">
    <property type="protein sequence ID" value="VDD96294.1"/>
    <property type="molecule type" value="Genomic_DNA"/>
</dbReference>
<dbReference type="SUPFAM" id="SSF56436">
    <property type="entry name" value="C-type lectin-like"/>
    <property type="match status" value="2"/>
</dbReference>
<dbReference type="PANTHER" id="PTHR22803">
    <property type="entry name" value="MANNOSE, PHOSPHOLIPASE, LECTIN RECEPTOR RELATED"/>
    <property type="match status" value="1"/>
</dbReference>
<proteinExistence type="predicted"/>
<dbReference type="Pfam" id="PF00059">
    <property type="entry name" value="Lectin_C"/>
    <property type="match status" value="2"/>
</dbReference>
<feature type="transmembrane region" description="Helical" evidence="1">
    <location>
        <begin position="258"/>
        <end position="284"/>
    </location>
</feature>
<dbReference type="InterPro" id="IPR016187">
    <property type="entry name" value="CTDL_fold"/>
</dbReference>
<dbReference type="OrthoDB" id="6058632at2759"/>
<keyword evidence="1" id="KW-0812">Transmembrane</keyword>
<organism evidence="5">
    <name type="scientific">Enterobius vermicularis</name>
    <name type="common">Human pinworm</name>
    <dbReference type="NCBI Taxonomy" id="51028"/>
    <lineage>
        <taxon>Eukaryota</taxon>
        <taxon>Metazoa</taxon>
        <taxon>Ecdysozoa</taxon>
        <taxon>Nematoda</taxon>
        <taxon>Chromadorea</taxon>
        <taxon>Rhabditida</taxon>
        <taxon>Spirurina</taxon>
        <taxon>Oxyuridomorpha</taxon>
        <taxon>Oxyuroidea</taxon>
        <taxon>Oxyuridae</taxon>
        <taxon>Enterobius</taxon>
    </lineage>
</organism>
<gene>
    <name evidence="3" type="ORF">EVEC_LOCUS11045</name>
</gene>
<keyword evidence="1" id="KW-0472">Membrane</keyword>
<evidence type="ECO:0000259" key="2">
    <source>
        <dbReference type="PROSITE" id="PS50041"/>
    </source>
</evidence>
<name>A0A0N4VLJ9_ENTVE</name>
<dbReference type="AlphaFoldDB" id="A0A0N4VLJ9"/>
<feature type="domain" description="C-type lectin" evidence="2">
    <location>
        <begin position="109"/>
        <end position="208"/>
    </location>
</feature>
<dbReference type="InterPro" id="IPR016186">
    <property type="entry name" value="C-type_lectin-like/link_sf"/>
</dbReference>
<dbReference type="CDD" id="cd00037">
    <property type="entry name" value="CLECT"/>
    <property type="match status" value="2"/>
</dbReference>
<feature type="domain" description="C-type lectin" evidence="2">
    <location>
        <begin position="7"/>
        <end position="107"/>
    </location>
</feature>
<evidence type="ECO:0000313" key="4">
    <source>
        <dbReference type="Proteomes" id="UP000274131"/>
    </source>
</evidence>
<dbReference type="WBParaSite" id="EVEC_0001176701-mRNA-1">
    <property type="protein sequence ID" value="EVEC_0001176701-mRNA-1"/>
    <property type="gene ID" value="EVEC_0001176701"/>
</dbReference>
<protein>
    <submittedName>
        <fullName evidence="5">C-type lectin domain-containing protein</fullName>
    </submittedName>
</protein>
<dbReference type="InterPro" id="IPR001304">
    <property type="entry name" value="C-type_lectin-like"/>
</dbReference>
<reference evidence="5" key="1">
    <citation type="submission" date="2017-02" db="UniProtKB">
        <authorList>
            <consortium name="WormBaseParasite"/>
        </authorList>
    </citation>
    <scope>IDENTIFICATION</scope>
</reference>
<dbReference type="STRING" id="51028.A0A0N4VLJ9"/>
<reference evidence="3 4" key="2">
    <citation type="submission" date="2018-10" db="EMBL/GenBank/DDBJ databases">
        <authorList>
            <consortium name="Pathogen Informatics"/>
        </authorList>
    </citation>
    <scope>NUCLEOTIDE SEQUENCE [LARGE SCALE GENOMIC DNA]</scope>
</reference>
<dbReference type="PROSITE" id="PS50041">
    <property type="entry name" value="C_TYPE_LECTIN_2"/>
    <property type="match status" value="2"/>
</dbReference>
<dbReference type="InterPro" id="IPR050111">
    <property type="entry name" value="C-type_lectin/snaclec_domain"/>
</dbReference>